<feature type="coiled-coil region" evidence="1">
    <location>
        <begin position="216"/>
        <end position="246"/>
    </location>
</feature>
<keyword evidence="1" id="KW-0175">Coiled coil</keyword>
<organism evidence="3 4">
    <name type="scientific">Marivirga lumbricoides</name>
    <dbReference type="NCBI Taxonomy" id="1046115"/>
    <lineage>
        <taxon>Bacteria</taxon>
        <taxon>Pseudomonadati</taxon>
        <taxon>Bacteroidota</taxon>
        <taxon>Cytophagia</taxon>
        <taxon>Cytophagales</taxon>
        <taxon>Marivirgaceae</taxon>
        <taxon>Marivirga</taxon>
    </lineage>
</organism>
<feature type="non-terminal residue" evidence="3">
    <location>
        <position position="1"/>
    </location>
</feature>
<sequence length="298" mass="34107">RKLLFDSVFEIKNVWLFPVISPNSELNGLYRILLDVDETVSTESNKQRVLQKALNVFNENRNLGEDIEEINILNPLDIKLVADIDLNGEVAAEKVLAQIFFKVDEYLCPEIKFYSLEELLEQGYSLNDIFNGPLLKHGFVKTEELPAKIDKILISEIMKIIMQINGVSSVKNLKLVADGVEYENQINIGPYQLPKLISIDKDQQEQNSIEFYKNGISNQTLNIEEVKRTLNEMKSANRRVYRLSEETIEIPKGEKLDLKSYYSIQNQFPTVYGIGEDGIPNSPSEKRKGQAMQLKGYL</sequence>
<comment type="caution">
    <text evidence="3">The sequence shown here is derived from an EMBL/GenBank/DDBJ whole genome shotgun (WGS) entry which is preliminary data.</text>
</comment>
<evidence type="ECO:0000256" key="1">
    <source>
        <dbReference type="SAM" id="Coils"/>
    </source>
</evidence>
<evidence type="ECO:0000313" key="3">
    <source>
        <dbReference type="EMBL" id="PTB91220.1"/>
    </source>
</evidence>
<dbReference type="AlphaFoldDB" id="A0A2T4DBP0"/>
<dbReference type="EMBL" id="PYVU01000435">
    <property type="protein sequence ID" value="PTB91220.1"/>
    <property type="molecule type" value="Genomic_DNA"/>
</dbReference>
<feature type="region of interest" description="Disordered" evidence="2">
    <location>
        <begin position="277"/>
        <end position="298"/>
    </location>
</feature>
<accession>A0A2T4DBP0</accession>
<evidence type="ECO:0000313" key="4">
    <source>
        <dbReference type="Proteomes" id="UP000240608"/>
    </source>
</evidence>
<feature type="non-terminal residue" evidence="3">
    <location>
        <position position="298"/>
    </location>
</feature>
<name>A0A2T4DBP0_9BACT</name>
<dbReference type="Proteomes" id="UP000240608">
    <property type="component" value="Unassembled WGS sequence"/>
</dbReference>
<proteinExistence type="predicted"/>
<reference evidence="3 4" key="1">
    <citation type="submission" date="2018-03" db="EMBL/GenBank/DDBJ databases">
        <title>Cross-interface Injection: A General Nanoliter Liquid Handling Method Applied to Single Cells Genome Amplification Automated Nanoliter Liquid Handling Applied to Single Cell Multiple Displacement Amplification.</title>
        <authorList>
            <person name="Yun J."/>
            <person name="Xu P."/>
            <person name="Xu J."/>
            <person name="Dai X."/>
            <person name="Wang Y."/>
            <person name="Zheng X."/>
            <person name="Cao C."/>
            <person name="Yi Q."/>
            <person name="Zhu Y."/>
            <person name="Wang L."/>
            <person name="Dong Z."/>
            <person name="Huang Y."/>
            <person name="Huang L."/>
            <person name="Du W."/>
        </authorList>
    </citation>
    <scope>NUCLEOTIDE SEQUENCE [LARGE SCALE GENOMIC DNA]</scope>
    <source>
        <strain evidence="3 4">Z-D1-2</strain>
    </source>
</reference>
<evidence type="ECO:0000256" key="2">
    <source>
        <dbReference type="SAM" id="MobiDB-lite"/>
    </source>
</evidence>
<gene>
    <name evidence="3" type="ORF">C9994_15955</name>
</gene>
<protein>
    <submittedName>
        <fullName evidence="3">Uncharacterized protein</fullName>
    </submittedName>
</protein>